<sequence length="80" mass="9235">MVALVPLAVDVIHLRLCVSTMTALILYLSCENAVVYCNSVIMYIGEISYALYLAHLPVFSVVEFYYDFIYYRKFNCFVLC</sequence>
<dbReference type="Proteomes" id="UP000053766">
    <property type="component" value="Unassembled WGS sequence"/>
</dbReference>
<reference evidence="3" key="2">
    <citation type="journal article" date="2016" name="Sci. Rep.">
        <title>Dictyocaulus viviparus genome, variome and transcriptome elucidate lungworm biology and support future intervention.</title>
        <authorList>
            <person name="McNulty S.N."/>
            <person name="Strube C."/>
            <person name="Rosa B.A."/>
            <person name="Martin J.C."/>
            <person name="Tyagi R."/>
            <person name="Choi Y.J."/>
            <person name="Wang Q."/>
            <person name="Hallsworth Pepin K."/>
            <person name="Zhang X."/>
            <person name="Ozersky P."/>
            <person name="Wilson R.K."/>
            <person name="Sternberg P.W."/>
            <person name="Gasser R.B."/>
            <person name="Mitreva M."/>
        </authorList>
    </citation>
    <scope>NUCLEOTIDE SEQUENCE [LARGE SCALE GENOMIC DNA]</scope>
    <source>
        <strain evidence="3">HannoverDv2000</strain>
    </source>
</reference>
<dbReference type="EMBL" id="KN716453">
    <property type="protein sequence ID" value="KJH44714.1"/>
    <property type="molecule type" value="Genomic_DNA"/>
</dbReference>
<evidence type="ECO:0008006" key="4">
    <source>
        <dbReference type="Google" id="ProtNLM"/>
    </source>
</evidence>
<dbReference type="OrthoDB" id="5819582at2759"/>
<gene>
    <name evidence="2" type="ORF">DICVIV_09238</name>
</gene>
<proteinExistence type="predicted"/>
<evidence type="ECO:0000256" key="1">
    <source>
        <dbReference type="SAM" id="Phobius"/>
    </source>
</evidence>
<evidence type="ECO:0000313" key="3">
    <source>
        <dbReference type="Proteomes" id="UP000053766"/>
    </source>
</evidence>
<keyword evidence="1" id="KW-1133">Transmembrane helix</keyword>
<keyword evidence="3" id="KW-1185">Reference proteome</keyword>
<keyword evidence="1" id="KW-0472">Membrane</keyword>
<feature type="transmembrane region" description="Helical" evidence="1">
    <location>
        <begin position="12"/>
        <end position="29"/>
    </location>
</feature>
<evidence type="ECO:0000313" key="2">
    <source>
        <dbReference type="EMBL" id="KJH44714.1"/>
    </source>
</evidence>
<dbReference type="AlphaFoldDB" id="A0A0D8XLQ9"/>
<reference evidence="2 3" key="1">
    <citation type="submission" date="2013-11" db="EMBL/GenBank/DDBJ databases">
        <title>Draft genome of the bovine lungworm Dictyocaulus viviparus.</title>
        <authorList>
            <person name="Mitreva M."/>
        </authorList>
    </citation>
    <scope>NUCLEOTIDE SEQUENCE [LARGE SCALE GENOMIC DNA]</scope>
    <source>
        <strain evidence="2 3">HannoverDv2000</strain>
    </source>
</reference>
<protein>
    <recommendedName>
        <fullName evidence="4">Acyltransferase 3 domain-containing protein</fullName>
    </recommendedName>
</protein>
<keyword evidence="1" id="KW-0812">Transmembrane</keyword>
<name>A0A0D8XLQ9_DICVI</name>
<organism evidence="2 3">
    <name type="scientific">Dictyocaulus viviparus</name>
    <name type="common">Bovine lungworm</name>
    <dbReference type="NCBI Taxonomy" id="29172"/>
    <lineage>
        <taxon>Eukaryota</taxon>
        <taxon>Metazoa</taxon>
        <taxon>Ecdysozoa</taxon>
        <taxon>Nematoda</taxon>
        <taxon>Chromadorea</taxon>
        <taxon>Rhabditida</taxon>
        <taxon>Rhabditina</taxon>
        <taxon>Rhabditomorpha</taxon>
        <taxon>Strongyloidea</taxon>
        <taxon>Metastrongylidae</taxon>
        <taxon>Dictyocaulus</taxon>
    </lineage>
</organism>
<accession>A0A0D8XLQ9</accession>
<feature type="transmembrane region" description="Helical" evidence="1">
    <location>
        <begin position="49"/>
        <end position="66"/>
    </location>
</feature>